<keyword evidence="11" id="KW-1185">Reference proteome</keyword>
<reference evidence="10 11" key="1">
    <citation type="submission" date="2024-04" db="EMBL/GenBank/DDBJ databases">
        <title>Genome assembly C_amara_ONT_v2.</title>
        <authorList>
            <person name="Yant L."/>
            <person name="Moore C."/>
            <person name="Slenker M."/>
        </authorList>
    </citation>
    <scope>NUCLEOTIDE SEQUENCE [LARGE SCALE GENOMIC DNA]</scope>
    <source>
        <tissue evidence="10">Leaf</tissue>
    </source>
</reference>
<proteinExistence type="inferred from homology"/>
<dbReference type="InterPro" id="IPR047664">
    <property type="entry name" value="SWEET"/>
</dbReference>
<keyword evidence="3" id="KW-0813">Transport</keyword>
<name>A0ABD1BG17_CARAN</name>
<dbReference type="Proteomes" id="UP001558713">
    <property type="component" value="Unassembled WGS sequence"/>
</dbReference>
<feature type="transmembrane region" description="Helical" evidence="9">
    <location>
        <begin position="106"/>
        <end position="121"/>
    </location>
</feature>
<organism evidence="10 11">
    <name type="scientific">Cardamine amara subsp. amara</name>
    <dbReference type="NCBI Taxonomy" id="228776"/>
    <lineage>
        <taxon>Eukaryota</taxon>
        <taxon>Viridiplantae</taxon>
        <taxon>Streptophyta</taxon>
        <taxon>Embryophyta</taxon>
        <taxon>Tracheophyta</taxon>
        <taxon>Spermatophyta</taxon>
        <taxon>Magnoliopsida</taxon>
        <taxon>eudicotyledons</taxon>
        <taxon>Gunneridae</taxon>
        <taxon>Pentapetalae</taxon>
        <taxon>rosids</taxon>
        <taxon>malvids</taxon>
        <taxon>Brassicales</taxon>
        <taxon>Brassicaceae</taxon>
        <taxon>Cardamineae</taxon>
        <taxon>Cardamine</taxon>
    </lineage>
</organism>
<evidence type="ECO:0000256" key="7">
    <source>
        <dbReference type="ARBA" id="ARBA00022989"/>
    </source>
</evidence>
<comment type="caution">
    <text evidence="10">The sequence shown here is derived from an EMBL/GenBank/DDBJ whole genome shotgun (WGS) entry which is preliminary data.</text>
</comment>
<keyword evidence="4 10" id="KW-0762">Sugar transport</keyword>
<evidence type="ECO:0000256" key="8">
    <source>
        <dbReference type="ARBA" id="ARBA00023136"/>
    </source>
</evidence>
<sequence>MHWVFTPFLMILINTLPLLFRNVLSSFISLSEMPKFIQVLKKKSLDGVDPALHLAMVMKCSLWILYGLPVVHKDSILVTTTNGVGFIIEASYLVVFWIYCVDEERMCFLLAFYSIVIGGLSARHTVVGVVCNVFNIYLYVELAAEIMRKTKSFKHILFWLSFVSFINAGIWIAYSLIYKFDIYGLISSGVGTLLCSLQLIVHAYSLVFGSLV</sequence>
<feature type="transmembrane region" description="Helical" evidence="9">
    <location>
        <begin position="6"/>
        <end position="30"/>
    </location>
</feature>
<dbReference type="GO" id="GO:0012505">
    <property type="term" value="C:endomembrane system"/>
    <property type="evidence" value="ECO:0007669"/>
    <property type="project" value="UniProtKB-SubCell"/>
</dbReference>
<keyword evidence="8 9" id="KW-0472">Membrane</keyword>
<dbReference type="InterPro" id="IPR004316">
    <property type="entry name" value="SWEET_rpt"/>
</dbReference>
<keyword evidence="5 9" id="KW-0812">Transmembrane</keyword>
<evidence type="ECO:0000256" key="5">
    <source>
        <dbReference type="ARBA" id="ARBA00022692"/>
    </source>
</evidence>
<comment type="similarity">
    <text evidence="2">Belongs to the SWEET sugar transporter family.</text>
</comment>
<evidence type="ECO:0000256" key="2">
    <source>
        <dbReference type="ARBA" id="ARBA00007809"/>
    </source>
</evidence>
<evidence type="ECO:0000256" key="3">
    <source>
        <dbReference type="ARBA" id="ARBA00022448"/>
    </source>
</evidence>
<dbReference type="EMBL" id="JBANAX010000379">
    <property type="protein sequence ID" value="KAL1211855.1"/>
    <property type="molecule type" value="Genomic_DNA"/>
</dbReference>
<gene>
    <name evidence="10" type="ORF">V5N11_023840</name>
</gene>
<accession>A0ABD1BG17</accession>
<evidence type="ECO:0000313" key="11">
    <source>
        <dbReference type="Proteomes" id="UP001558713"/>
    </source>
</evidence>
<keyword evidence="6" id="KW-0677">Repeat</keyword>
<evidence type="ECO:0000256" key="1">
    <source>
        <dbReference type="ARBA" id="ARBA00004127"/>
    </source>
</evidence>
<feature type="transmembrane region" description="Helical" evidence="9">
    <location>
        <begin position="183"/>
        <end position="207"/>
    </location>
</feature>
<keyword evidence="7 9" id="KW-1133">Transmembrane helix</keyword>
<evidence type="ECO:0000256" key="6">
    <source>
        <dbReference type="ARBA" id="ARBA00022737"/>
    </source>
</evidence>
<dbReference type="AlphaFoldDB" id="A0ABD1BG17"/>
<protein>
    <submittedName>
        <fullName evidence="10">Bidirectional sugar transporter SWEET8</fullName>
    </submittedName>
</protein>
<comment type="subcellular location">
    <subcellularLocation>
        <location evidence="1">Endomembrane system</location>
        <topology evidence="1">Multi-pass membrane protein</topology>
    </subcellularLocation>
</comment>
<dbReference type="Gene3D" id="1.20.1280.290">
    <property type="match status" value="2"/>
</dbReference>
<evidence type="ECO:0000313" key="10">
    <source>
        <dbReference type="EMBL" id="KAL1211855.1"/>
    </source>
</evidence>
<feature type="transmembrane region" description="Helical" evidence="9">
    <location>
        <begin position="76"/>
        <end position="99"/>
    </location>
</feature>
<feature type="transmembrane region" description="Helical" evidence="9">
    <location>
        <begin position="156"/>
        <end position="177"/>
    </location>
</feature>
<dbReference type="Pfam" id="PF03083">
    <property type="entry name" value="MtN3_slv"/>
    <property type="match status" value="2"/>
</dbReference>
<dbReference type="PANTHER" id="PTHR10791">
    <property type="entry name" value="RAG1-ACTIVATING PROTEIN 1"/>
    <property type="match status" value="1"/>
</dbReference>
<evidence type="ECO:0000256" key="9">
    <source>
        <dbReference type="SAM" id="Phobius"/>
    </source>
</evidence>
<evidence type="ECO:0000256" key="4">
    <source>
        <dbReference type="ARBA" id="ARBA00022597"/>
    </source>
</evidence>
<dbReference type="PANTHER" id="PTHR10791:SF236">
    <property type="entry name" value="BIDIRECTIONAL SUGAR TRANSPORTER SWEET8"/>
    <property type="match status" value="1"/>
</dbReference>